<dbReference type="EMBL" id="JAVRIE010000002">
    <property type="protein sequence ID" value="MDT0582247.1"/>
    <property type="molecule type" value="Genomic_DNA"/>
</dbReference>
<accession>A0AAW8R1R4</accession>
<reference evidence="2 3" key="1">
    <citation type="submission" date="2023-09" db="EMBL/GenBank/DDBJ databases">
        <authorList>
            <person name="Rey-Velasco X."/>
        </authorList>
    </citation>
    <scope>NUCLEOTIDE SEQUENCE [LARGE SCALE GENOMIC DNA]</scope>
    <source>
        <strain evidence="2 3">W409</strain>
    </source>
</reference>
<comment type="caution">
    <text evidence="2">The sequence shown here is derived from an EMBL/GenBank/DDBJ whole genome shotgun (WGS) entry which is preliminary data.</text>
</comment>
<proteinExistence type="predicted"/>
<evidence type="ECO:0000313" key="3">
    <source>
        <dbReference type="Proteomes" id="UP001249020"/>
    </source>
</evidence>
<dbReference type="RefSeq" id="WP_311361021.1">
    <property type="nucleotide sequence ID" value="NZ_JAVRIE010000002.1"/>
</dbReference>
<gene>
    <name evidence="2" type="ORF">RM544_06835</name>
</gene>
<dbReference type="Proteomes" id="UP001249020">
    <property type="component" value="Unassembled WGS sequence"/>
</dbReference>
<keyword evidence="1" id="KW-0812">Transmembrane</keyword>
<keyword evidence="1" id="KW-1133">Transmembrane helix</keyword>
<name>A0AAW8R1R4_9ALTE</name>
<evidence type="ECO:0000313" key="2">
    <source>
        <dbReference type="EMBL" id="MDT0582247.1"/>
    </source>
</evidence>
<evidence type="ECO:0000256" key="1">
    <source>
        <dbReference type="SAM" id="Phobius"/>
    </source>
</evidence>
<feature type="transmembrane region" description="Helical" evidence="1">
    <location>
        <begin position="40"/>
        <end position="61"/>
    </location>
</feature>
<keyword evidence="1" id="KW-0472">Membrane</keyword>
<dbReference type="AlphaFoldDB" id="A0AAW8R1R4"/>
<keyword evidence="3" id="KW-1185">Reference proteome</keyword>
<protein>
    <submittedName>
        <fullName evidence="2">Type II secretory pathway component</fullName>
    </submittedName>
</protein>
<organism evidence="2 3">
    <name type="scientific">Brumicola blandensis</name>
    <dbReference type="NCBI Taxonomy" id="3075611"/>
    <lineage>
        <taxon>Bacteria</taxon>
        <taxon>Pseudomonadati</taxon>
        <taxon>Pseudomonadota</taxon>
        <taxon>Gammaproteobacteria</taxon>
        <taxon>Alteromonadales</taxon>
        <taxon>Alteromonadaceae</taxon>
        <taxon>Brumicola</taxon>
    </lineage>
</organism>
<sequence>MCHKSDDTRFIAHSFDGLDKTSALPSRQTAGSRKQRGSMIVMALFAIIVLALLAGVLVNMLSTSSNTLLYEVYGVRAKNAAQAGIQELALASFPLSSGPQICNQVISSPASFSSINGFQACQFTARCSTSDINFNGEDFRLYRYSSTGTCGFDDIVVSRTVSVDAMQEN</sequence>